<dbReference type="AlphaFoldDB" id="A0A381SJF7"/>
<evidence type="ECO:0008006" key="3">
    <source>
        <dbReference type="Google" id="ProtNLM"/>
    </source>
</evidence>
<evidence type="ECO:0000313" key="2">
    <source>
        <dbReference type="EMBL" id="SVA03471.1"/>
    </source>
</evidence>
<feature type="region of interest" description="Disordered" evidence="1">
    <location>
        <begin position="379"/>
        <end position="410"/>
    </location>
</feature>
<name>A0A381SJF7_9ZZZZ</name>
<gene>
    <name evidence="2" type="ORF">METZ01_LOCUS56325</name>
</gene>
<dbReference type="Gene3D" id="1.25.10.10">
    <property type="entry name" value="Leucine-rich Repeat Variant"/>
    <property type="match status" value="2"/>
</dbReference>
<protein>
    <recommendedName>
        <fullName evidence="3">HEAT repeat domain-containing protein</fullName>
    </recommendedName>
</protein>
<feature type="compositionally biased region" description="Basic and acidic residues" evidence="1">
    <location>
        <begin position="1"/>
        <end position="12"/>
    </location>
</feature>
<evidence type="ECO:0000256" key="1">
    <source>
        <dbReference type="SAM" id="MobiDB-lite"/>
    </source>
</evidence>
<accession>A0A381SJF7</accession>
<reference evidence="2" key="1">
    <citation type="submission" date="2018-05" db="EMBL/GenBank/DDBJ databases">
        <authorList>
            <person name="Lanie J.A."/>
            <person name="Ng W.-L."/>
            <person name="Kazmierczak K.M."/>
            <person name="Andrzejewski T.M."/>
            <person name="Davidsen T.M."/>
            <person name="Wayne K.J."/>
            <person name="Tettelin H."/>
            <person name="Glass J.I."/>
            <person name="Rusch D."/>
            <person name="Podicherti R."/>
            <person name="Tsui H.-C.T."/>
            <person name="Winkler M.E."/>
        </authorList>
    </citation>
    <scope>NUCLEOTIDE SEQUENCE</scope>
</reference>
<dbReference type="SUPFAM" id="SSF48371">
    <property type="entry name" value="ARM repeat"/>
    <property type="match status" value="1"/>
</dbReference>
<organism evidence="2">
    <name type="scientific">marine metagenome</name>
    <dbReference type="NCBI Taxonomy" id="408172"/>
    <lineage>
        <taxon>unclassified sequences</taxon>
        <taxon>metagenomes</taxon>
        <taxon>ecological metagenomes</taxon>
    </lineage>
</organism>
<dbReference type="EMBL" id="UINC01003114">
    <property type="protein sequence ID" value="SVA03471.1"/>
    <property type="molecule type" value="Genomic_DNA"/>
</dbReference>
<feature type="region of interest" description="Disordered" evidence="1">
    <location>
        <begin position="1"/>
        <end position="34"/>
    </location>
</feature>
<dbReference type="PANTHER" id="PTHR12697">
    <property type="entry name" value="PBS LYASE HEAT-LIKE PROTEIN"/>
    <property type="match status" value="1"/>
</dbReference>
<dbReference type="PANTHER" id="PTHR12697:SF20">
    <property type="entry name" value="HEAT REPEAT-CONTAINING PROTEIN 4"/>
    <property type="match status" value="1"/>
</dbReference>
<feature type="compositionally biased region" description="Basic and acidic residues" evidence="1">
    <location>
        <begin position="389"/>
        <end position="402"/>
    </location>
</feature>
<sequence>MARKYIARDPRTGKQIRSGVRSKTTKDSIRSLSPGPGPWERLLLADIVPLASGRITKVEVPADEGSKWKLGRIDAIKALHKVLESDVEQAHHALIEALDDDYPDVRIAGLKSLPSFALRRQGTLFQCLSDRLLDNEGPVREEARACLKKVAPLFPSGCEEIIRRELRDDRKEHRDNAFESLQLASRQWPEVGCLHLDELIREEEDDLRIRGSKILRTITSKGGAEAWDLISWSLQDEEVRVRRNAAKTLVALATVEPRIATVLVEASIEERDRAIRDSVIRALKKLDMQSPKVARLVIRGARDEDVEMRKACISQLVIILTGQELREAAAELLRTESDPVLRKRLAALSVDHDLEGTEEEKNKALAPLDKVVVLLPELEEDLPGSSKSKHNDLREDDKRDSGRPPSEVSR</sequence>
<dbReference type="InterPro" id="IPR016024">
    <property type="entry name" value="ARM-type_fold"/>
</dbReference>
<dbReference type="InterPro" id="IPR011989">
    <property type="entry name" value="ARM-like"/>
</dbReference>
<proteinExistence type="predicted"/>
<dbReference type="GO" id="GO:0019135">
    <property type="term" value="F:deoxyhypusine monooxygenase activity"/>
    <property type="evidence" value="ECO:0007669"/>
    <property type="project" value="TreeGrafter"/>
</dbReference>